<dbReference type="GeneID" id="36576577"/>
<gene>
    <name evidence="2" type="ORF">M430DRAFT_54788</name>
</gene>
<dbReference type="EMBL" id="KZ679006">
    <property type="protein sequence ID" value="PSS27243.1"/>
    <property type="molecule type" value="Genomic_DNA"/>
</dbReference>
<feature type="compositionally biased region" description="Polar residues" evidence="1">
    <location>
        <begin position="620"/>
        <end position="630"/>
    </location>
</feature>
<feature type="region of interest" description="Disordered" evidence="1">
    <location>
        <begin position="667"/>
        <end position="697"/>
    </location>
</feature>
<protein>
    <submittedName>
        <fullName evidence="2">Uncharacterized protein</fullName>
    </submittedName>
</protein>
<dbReference type="OrthoDB" id="10692298at2759"/>
<organism evidence="2 3">
    <name type="scientific">Amorphotheca resinae ATCC 22711</name>
    <dbReference type="NCBI Taxonomy" id="857342"/>
    <lineage>
        <taxon>Eukaryota</taxon>
        <taxon>Fungi</taxon>
        <taxon>Dikarya</taxon>
        <taxon>Ascomycota</taxon>
        <taxon>Pezizomycotina</taxon>
        <taxon>Leotiomycetes</taxon>
        <taxon>Helotiales</taxon>
        <taxon>Amorphothecaceae</taxon>
        <taxon>Amorphotheca</taxon>
    </lineage>
</organism>
<feature type="region of interest" description="Disordered" evidence="1">
    <location>
        <begin position="591"/>
        <end position="638"/>
    </location>
</feature>
<feature type="compositionally biased region" description="Polar residues" evidence="1">
    <location>
        <begin position="667"/>
        <end position="680"/>
    </location>
</feature>
<dbReference type="Proteomes" id="UP000241818">
    <property type="component" value="Unassembled WGS sequence"/>
</dbReference>
<proteinExistence type="predicted"/>
<dbReference type="AlphaFoldDB" id="A0A2T3BD31"/>
<feature type="compositionally biased region" description="Gly residues" evidence="1">
    <location>
        <begin position="795"/>
        <end position="804"/>
    </location>
</feature>
<keyword evidence="3" id="KW-1185">Reference proteome</keyword>
<reference evidence="2 3" key="1">
    <citation type="journal article" date="2018" name="New Phytol.">
        <title>Comparative genomics and transcriptomics depict ericoid mycorrhizal fungi as versatile saprotrophs and plant mutualists.</title>
        <authorList>
            <person name="Martino E."/>
            <person name="Morin E."/>
            <person name="Grelet G.A."/>
            <person name="Kuo A."/>
            <person name="Kohler A."/>
            <person name="Daghino S."/>
            <person name="Barry K.W."/>
            <person name="Cichocki N."/>
            <person name="Clum A."/>
            <person name="Dockter R.B."/>
            <person name="Hainaut M."/>
            <person name="Kuo R.C."/>
            <person name="LaButti K."/>
            <person name="Lindahl B.D."/>
            <person name="Lindquist E.A."/>
            <person name="Lipzen A."/>
            <person name="Khouja H.R."/>
            <person name="Magnuson J."/>
            <person name="Murat C."/>
            <person name="Ohm R.A."/>
            <person name="Singer S.W."/>
            <person name="Spatafora J.W."/>
            <person name="Wang M."/>
            <person name="Veneault-Fourrey C."/>
            <person name="Henrissat B."/>
            <person name="Grigoriev I.V."/>
            <person name="Martin F.M."/>
            <person name="Perotto S."/>
        </authorList>
    </citation>
    <scope>NUCLEOTIDE SEQUENCE [LARGE SCALE GENOMIC DNA]</scope>
    <source>
        <strain evidence="2 3">ATCC 22711</strain>
    </source>
</reference>
<feature type="compositionally biased region" description="Polar residues" evidence="1">
    <location>
        <begin position="591"/>
        <end position="605"/>
    </location>
</feature>
<feature type="compositionally biased region" description="Polar residues" evidence="1">
    <location>
        <begin position="347"/>
        <end position="368"/>
    </location>
</feature>
<feature type="region of interest" description="Disordered" evidence="1">
    <location>
        <begin position="135"/>
        <end position="160"/>
    </location>
</feature>
<evidence type="ECO:0000256" key="1">
    <source>
        <dbReference type="SAM" id="MobiDB-lite"/>
    </source>
</evidence>
<feature type="region of interest" description="Disordered" evidence="1">
    <location>
        <begin position="345"/>
        <end position="368"/>
    </location>
</feature>
<feature type="region of interest" description="Disordered" evidence="1">
    <location>
        <begin position="262"/>
        <end position="290"/>
    </location>
</feature>
<feature type="compositionally biased region" description="Polar residues" evidence="1">
    <location>
        <begin position="274"/>
        <end position="283"/>
    </location>
</feature>
<feature type="compositionally biased region" description="Basic and acidic residues" evidence="1">
    <location>
        <begin position="262"/>
        <end position="273"/>
    </location>
</feature>
<accession>A0A2T3BD31</accession>
<feature type="compositionally biased region" description="Polar residues" evidence="1">
    <location>
        <begin position="1"/>
        <end position="14"/>
    </location>
</feature>
<dbReference type="RefSeq" id="XP_024724768.1">
    <property type="nucleotide sequence ID" value="XM_024868496.1"/>
</dbReference>
<name>A0A2T3BD31_AMORE</name>
<evidence type="ECO:0000313" key="2">
    <source>
        <dbReference type="EMBL" id="PSS27243.1"/>
    </source>
</evidence>
<dbReference type="InParanoid" id="A0A2T3BD31"/>
<sequence length="998" mass="109860">MASQDGNDSNSADTQDPWPMCKGAGCQLLPPLHPTKKNQYPLSDGLDLEDFSIWLDIEDGEESRVSPMPSNNPNDGVPFASAIGNIENKDDNDTARVQQDTGLMPVTMLNETESKNNNKTDQRAYNLTAETTVANPKGQYSVSSAQHEENPRSQWQPNTPQHEEMFSSFARAVSTRQSSLDPSRYTLSKDREVSNIKTPVKEGAFSHGAKSGVLDLDALKQAVLKGEFDEIIAARETNAEDLFGGNNRRSFDSKDAFRFGDFRDGFPREESRSSDNGLRNHLTSDPMDIDHEATVNHTKEIRMTSNKPHKVQSPSSFQHSSPPSNSSPQSTEELIAAGRRYLAQKYGTPSPQSQNSSEPGSASSSQLTPDMMRWLDRNMAKRMSETEVEGPKAPDYDPFSGNLTAEQEEFEARRCLKAAKSIFGHAISGKQFEAQSETWDWDEEDYIQPYEPYEHFSELSDELIMEEIDRMPDTIIDTPRSEDCITQDDGASLDIIMDSQLPEDWTVKDVNTNPKSVYNQPSEDYMMADIGSTSDISIDNHRAKRSKTFAGEDAIFEPALQPAPVGEPGRSLTRFVITPKVNRTGIDLACSSKSEASSVTATESPRTIGELDSDNEVSFIRSSPLQPQNNVRKRVTRPLKSTYVKSGTKDNKTTKKIFAVVESKNESLGGQSLYSPTPRSDLSGGEGPRPRPIQPMQPMPAAGYPTYGYQGYAPNISGASGFTTTAENPGVSSTVVPPMQHSREHANTPVMTSHGSSWGQMNQNFSPGAQYPQQFSGNNMPGFVSPNNYFEGRSNRGGRGGPMGFPGYNYQGGHSRSPHSVGGISTHSPHNPNTGSPLTPTSQFFNSINSPQFSPIQGYQNQSPSAHRLYRRKSSSRAAFHGHFQLPGNPALPHTQPRANSPTIIDCTPIQLNFPPSASKTVSRERAVISFQGHGEREQALAYLQNAAKSTPEGQHMMFMEDFDASSRTITISAPAGRMVRGWVKKFLPYADVEISMI</sequence>
<feature type="region of interest" description="Disordered" evidence="1">
    <location>
        <begin position="1"/>
        <end position="34"/>
    </location>
</feature>
<feature type="region of interest" description="Disordered" evidence="1">
    <location>
        <begin position="794"/>
        <end position="876"/>
    </location>
</feature>
<feature type="compositionally biased region" description="Low complexity" evidence="1">
    <location>
        <begin position="312"/>
        <end position="330"/>
    </location>
</feature>
<evidence type="ECO:0000313" key="3">
    <source>
        <dbReference type="Proteomes" id="UP000241818"/>
    </source>
</evidence>
<feature type="compositionally biased region" description="Polar residues" evidence="1">
    <location>
        <begin position="823"/>
        <end position="865"/>
    </location>
</feature>
<feature type="compositionally biased region" description="Polar residues" evidence="1">
    <location>
        <begin position="135"/>
        <end position="145"/>
    </location>
</feature>
<feature type="region of interest" description="Disordered" evidence="1">
    <location>
        <begin position="304"/>
        <end position="331"/>
    </location>
</feature>